<dbReference type="SUPFAM" id="SSF56784">
    <property type="entry name" value="HAD-like"/>
    <property type="match status" value="1"/>
</dbReference>
<dbReference type="SFLD" id="SFLDS00003">
    <property type="entry name" value="Haloacid_Dehalogenase"/>
    <property type="match status" value="1"/>
</dbReference>
<dbReference type="Proteomes" id="UP001305521">
    <property type="component" value="Chromosome"/>
</dbReference>
<dbReference type="PANTHER" id="PTHR46193">
    <property type="entry name" value="6-PHOSPHOGLUCONATE PHOSPHATASE"/>
    <property type="match status" value="1"/>
</dbReference>
<evidence type="ECO:0000256" key="3">
    <source>
        <dbReference type="ARBA" id="ARBA00022723"/>
    </source>
</evidence>
<keyword evidence="3" id="KW-0479">Metal-binding</keyword>
<comment type="cofactor">
    <cofactor evidence="1">
        <name>Mg(2+)</name>
        <dbReference type="ChEBI" id="CHEBI:18420"/>
    </cofactor>
</comment>
<organism evidence="5 6">
    <name type="scientific">Sediminicoccus rosea</name>
    <dbReference type="NCBI Taxonomy" id="1225128"/>
    <lineage>
        <taxon>Bacteria</taxon>
        <taxon>Pseudomonadati</taxon>
        <taxon>Pseudomonadota</taxon>
        <taxon>Alphaproteobacteria</taxon>
        <taxon>Acetobacterales</taxon>
        <taxon>Roseomonadaceae</taxon>
        <taxon>Sediminicoccus</taxon>
    </lineage>
</organism>
<dbReference type="InterPro" id="IPR051600">
    <property type="entry name" value="Beta-PGM-like"/>
</dbReference>
<protein>
    <submittedName>
        <fullName evidence="5">HAD family phosphatase</fullName>
    </submittedName>
</protein>
<dbReference type="InterPro" id="IPR036412">
    <property type="entry name" value="HAD-like_sf"/>
</dbReference>
<reference evidence="5 6" key="1">
    <citation type="submission" date="2023-11" db="EMBL/GenBank/DDBJ databases">
        <title>Arctic aerobic anoxygenic photoheterotroph Sediminicoccus rosea KRV36 adapts its photosynthesis to long days of polar summer.</title>
        <authorList>
            <person name="Tomasch J."/>
            <person name="Kopejtka K."/>
            <person name="Bily T."/>
            <person name="Gardiner A.T."/>
            <person name="Gardian Z."/>
            <person name="Shivaramu S."/>
            <person name="Koblizek M."/>
            <person name="Engelhardt F."/>
            <person name="Kaftan D."/>
        </authorList>
    </citation>
    <scope>NUCLEOTIDE SEQUENCE [LARGE SCALE GENOMIC DNA]</scope>
    <source>
        <strain evidence="5 6">R-30</strain>
    </source>
</reference>
<keyword evidence="6" id="KW-1185">Reference proteome</keyword>
<dbReference type="InterPro" id="IPR023214">
    <property type="entry name" value="HAD_sf"/>
</dbReference>
<dbReference type="InterPro" id="IPR023198">
    <property type="entry name" value="PGP-like_dom2"/>
</dbReference>
<dbReference type="NCBIfam" id="TIGR01509">
    <property type="entry name" value="HAD-SF-IA-v3"/>
    <property type="match status" value="1"/>
</dbReference>
<evidence type="ECO:0000256" key="2">
    <source>
        <dbReference type="ARBA" id="ARBA00006171"/>
    </source>
</evidence>
<dbReference type="Gene3D" id="1.10.150.240">
    <property type="entry name" value="Putative phosphatase, domain 2"/>
    <property type="match status" value="1"/>
</dbReference>
<evidence type="ECO:0000256" key="1">
    <source>
        <dbReference type="ARBA" id="ARBA00001946"/>
    </source>
</evidence>
<dbReference type="Pfam" id="PF00702">
    <property type="entry name" value="Hydrolase"/>
    <property type="match status" value="1"/>
</dbReference>
<sequence length="204" mass="20801">MIRAVLFDCDGVLADSETLSNRIVAEEITALGWALDGHAAQREFLGLSLPDMLPIIEGRVGPVPAGWGLALSHRIAREMEIGVTAMPGALAALEAVVAAGLPMAVCSNSARAELGMKMRVLGFEGFFAGRILSFQDVPRPKPAPDLYLAAAEACGVAPADCLVVEDSATGVAAGLAAGCQVVSLVPGLGVPYLPDLAGLGALLG</sequence>
<gene>
    <name evidence="5" type="ORF">R9Z33_01090</name>
</gene>
<accession>A0ABZ0PJA9</accession>
<evidence type="ECO:0000256" key="4">
    <source>
        <dbReference type="ARBA" id="ARBA00022842"/>
    </source>
</evidence>
<dbReference type="Gene3D" id="3.40.50.1000">
    <property type="entry name" value="HAD superfamily/HAD-like"/>
    <property type="match status" value="1"/>
</dbReference>
<comment type="similarity">
    <text evidence="2">Belongs to the HAD-like hydrolase superfamily. CbbY/CbbZ/Gph/YieH family.</text>
</comment>
<name>A0ABZ0PJA9_9PROT</name>
<dbReference type="SFLD" id="SFLDG01129">
    <property type="entry name" value="C1.5:_HAD__Beta-PGM__Phosphata"/>
    <property type="match status" value="1"/>
</dbReference>
<dbReference type="RefSeq" id="WP_318649453.1">
    <property type="nucleotide sequence ID" value="NZ_CP137852.1"/>
</dbReference>
<dbReference type="EMBL" id="CP137852">
    <property type="protein sequence ID" value="WPB85482.1"/>
    <property type="molecule type" value="Genomic_DNA"/>
</dbReference>
<dbReference type="InterPro" id="IPR006439">
    <property type="entry name" value="HAD-SF_hydro_IA"/>
</dbReference>
<evidence type="ECO:0000313" key="5">
    <source>
        <dbReference type="EMBL" id="WPB85482.1"/>
    </source>
</evidence>
<proteinExistence type="inferred from homology"/>
<evidence type="ECO:0000313" key="6">
    <source>
        <dbReference type="Proteomes" id="UP001305521"/>
    </source>
</evidence>
<keyword evidence="4" id="KW-0460">Magnesium</keyword>
<dbReference type="PANTHER" id="PTHR46193:SF10">
    <property type="entry name" value="6-PHOSPHOGLUCONATE PHOSPHATASE"/>
    <property type="match status" value="1"/>
</dbReference>